<dbReference type="RefSeq" id="WP_023357910.1">
    <property type="nucleotide sequence ID" value="NC_022657.1"/>
</dbReference>
<dbReference type="InterPro" id="IPR041698">
    <property type="entry name" value="Methyltransf_25"/>
</dbReference>
<sequence length="166" mass="17207">MNPDRVRGAIEVIAPAPGDELLEIGCGPGVAAGLVCERLTTGRLLAIDRSAVAVGRTTRRNAAHVDAGRLEVRRSSLGELTAERQVFVTAYAMDVNVFWTTPGAGLDVLAGVIRPGGRLLILYGGDGPTSADRITSTVASAVRATGFADVRVLGGEWGIGVSARAR</sequence>
<dbReference type="KEGG" id="afs:AFR_03390"/>
<dbReference type="SUPFAM" id="SSF53335">
    <property type="entry name" value="S-adenosyl-L-methionine-dependent methyltransferases"/>
    <property type="match status" value="1"/>
</dbReference>
<dbReference type="InterPro" id="IPR029063">
    <property type="entry name" value="SAM-dependent_MTases_sf"/>
</dbReference>
<dbReference type="AlphaFoldDB" id="U5VQ73"/>
<proteinExistence type="predicted"/>
<keyword evidence="3" id="KW-1185">Reference proteome</keyword>
<gene>
    <name evidence="2" type="ORF">AFR_03390</name>
</gene>
<evidence type="ECO:0000259" key="1">
    <source>
        <dbReference type="Pfam" id="PF13649"/>
    </source>
</evidence>
<name>U5VQ73_9ACTN</name>
<dbReference type="STRING" id="1246995.AFR_03390"/>
<dbReference type="EMBL" id="CP006272">
    <property type="protein sequence ID" value="AGZ38967.1"/>
    <property type="molecule type" value="Genomic_DNA"/>
</dbReference>
<reference evidence="2 3" key="1">
    <citation type="journal article" date="2014" name="J. Biotechnol.">
        <title>Complete genome sequence of the actinobacterium Actinoplanes friuliensis HAG 010964, producer of the lipopeptide antibiotic friulimycin.</title>
        <authorList>
            <person name="Ruckert C."/>
            <person name="Szczepanowski R."/>
            <person name="Albersmeier A."/>
            <person name="Goesmann A."/>
            <person name="Fischer N."/>
            <person name="Steinkamper A."/>
            <person name="Puhler A."/>
            <person name="Biener R."/>
            <person name="Schwartz D."/>
            <person name="Kalinowski J."/>
        </authorList>
    </citation>
    <scope>NUCLEOTIDE SEQUENCE [LARGE SCALE GENOMIC DNA]</scope>
    <source>
        <strain evidence="2 3">DSM 7358</strain>
    </source>
</reference>
<organism evidence="2 3">
    <name type="scientific">Actinoplanes friuliensis DSM 7358</name>
    <dbReference type="NCBI Taxonomy" id="1246995"/>
    <lineage>
        <taxon>Bacteria</taxon>
        <taxon>Bacillati</taxon>
        <taxon>Actinomycetota</taxon>
        <taxon>Actinomycetes</taxon>
        <taxon>Micromonosporales</taxon>
        <taxon>Micromonosporaceae</taxon>
        <taxon>Actinoplanes</taxon>
    </lineage>
</organism>
<keyword evidence="2" id="KW-0489">Methyltransferase</keyword>
<evidence type="ECO:0000313" key="2">
    <source>
        <dbReference type="EMBL" id="AGZ38967.1"/>
    </source>
</evidence>
<dbReference type="GO" id="GO:0032259">
    <property type="term" value="P:methylation"/>
    <property type="evidence" value="ECO:0007669"/>
    <property type="project" value="UniProtKB-KW"/>
</dbReference>
<keyword evidence="2" id="KW-0808">Transferase</keyword>
<dbReference type="GO" id="GO:0008168">
    <property type="term" value="F:methyltransferase activity"/>
    <property type="evidence" value="ECO:0007669"/>
    <property type="project" value="UniProtKB-KW"/>
</dbReference>
<accession>U5VQ73</accession>
<dbReference type="Gene3D" id="3.40.50.150">
    <property type="entry name" value="Vaccinia Virus protein VP39"/>
    <property type="match status" value="1"/>
</dbReference>
<dbReference type="PATRIC" id="fig|1246995.3.peg.682"/>
<protein>
    <submittedName>
        <fullName evidence="2">Methyltransferase type 12</fullName>
    </submittedName>
</protein>
<dbReference type="Pfam" id="PF13649">
    <property type="entry name" value="Methyltransf_25"/>
    <property type="match status" value="1"/>
</dbReference>
<dbReference type="OrthoDB" id="4571118at2"/>
<dbReference type="eggNOG" id="COG2518">
    <property type="taxonomic scope" value="Bacteria"/>
</dbReference>
<dbReference type="Proteomes" id="UP000017746">
    <property type="component" value="Chromosome"/>
</dbReference>
<feature type="domain" description="Methyltransferase" evidence="1">
    <location>
        <begin position="22"/>
        <end position="117"/>
    </location>
</feature>
<dbReference type="HOGENOM" id="CLU_081534_4_0_11"/>
<evidence type="ECO:0000313" key="3">
    <source>
        <dbReference type="Proteomes" id="UP000017746"/>
    </source>
</evidence>